<dbReference type="InterPro" id="IPR010720">
    <property type="entry name" value="Alpha-L-AF_C"/>
</dbReference>
<comment type="catalytic activity">
    <reaction evidence="1">
        <text>Hydrolysis of terminal non-reducing alpha-L-arabinofuranoside residues in alpha-L-arabinosides.</text>
        <dbReference type="EC" id="3.2.1.55"/>
    </reaction>
</comment>
<dbReference type="Gene3D" id="3.20.20.80">
    <property type="entry name" value="Glycosidases"/>
    <property type="match status" value="1"/>
</dbReference>
<accession>A0A7S8E7X6</accession>
<evidence type="ECO:0000256" key="7">
    <source>
        <dbReference type="ARBA" id="ARBA00023295"/>
    </source>
</evidence>
<dbReference type="PANTHER" id="PTHR43576:SF2">
    <property type="entry name" value="INTRACELLULAR EXO-ALPHA-L-ARABINOFURANOSIDASE 2"/>
    <property type="match status" value="1"/>
</dbReference>
<dbReference type="Proteomes" id="UP000594468">
    <property type="component" value="Chromosome"/>
</dbReference>
<dbReference type="EC" id="3.2.1.55" evidence="4"/>
<dbReference type="AlphaFoldDB" id="A0A7S8E7X6"/>
<evidence type="ECO:0000313" key="10">
    <source>
        <dbReference type="Proteomes" id="UP000594468"/>
    </source>
</evidence>
<dbReference type="InterPro" id="IPR017853">
    <property type="entry name" value="GH"/>
</dbReference>
<evidence type="ECO:0000256" key="2">
    <source>
        <dbReference type="ARBA" id="ARBA00007186"/>
    </source>
</evidence>
<sequence length="491" mass="55400">MSYNIEINPTPRFEKAPTLYMQFMEPLGTTDSSVEAAWDFTQNRWRPQFIELLRELGPGCIRWGGILTSFWKWREGIGSRDQRKPMLNYLWGGLESNQVGIHEILDLCQQVQAEPLMAVNFAADGRPAYINTVTGEKRAGTAEEAAELVSYCNDPDHPERSANGQAAPWGINLWQIGNETSYPKGGQRFTMTENAQKYLEFAKAMRARDNSIQLVGWGDEQRDSDEWWAPELLATAGEYVDYVAVHMMHQHPKRENTILISNDYAHDYDCAWEELDEIYDLVETKLTTIRQIVEGTGSDAKLAITEGHLSLKPHNTNPLLYEWLSGLYHARIMALYERNSDFVKISTLADFFGTRWTVNAVMLGGPHQDAYLMPVGVIMSFFKKYSGEQGLEVPARVGALEFSASRTDDSVYVHIVNTDLHHAQPFDIKLSEGTIQKATVYEIAPGDLSASVDHQKPNTFTPTEHTASVTENQVNWEFPPASVSVVQLQLA</sequence>
<feature type="domain" description="Alpha-L-arabinofuranosidase C-terminal" evidence="8">
    <location>
        <begin position="303"/>
        <end position="482"/>
    </location>
</feature>
<dbReference type="Gene3D" id="2.60.40.1180">
    <property type="entry name" value="Golgi alpha-mannosidase II"/>
    <property type="match status" value="1"/>
</dbReference>
<evidence type="ECO:0000256" key="6">
    <source>
        <dbReference type="ARBA" id="ARBA00023277"/>
    </source>
</evidence>
<dbReference type="InterPro" id="IPR055235">
    <property type="entry name" value="ASD1_cat"/>
</dbReference>
<name>A0A7S8E7X6_9CHLR</name>
<dbReference type="PANTHER" id="PTHR43576">
    <property type="entry name" value="ALPHA-L-ARABINOFURANOSIDASE C-RELATED"/>
    <property type="match status" value="1"/>
</dbReference>
<dbReference type="Pfam" id="PF06964">
    <property type="entry name" value="Alpha-L-AF_C"/>
    <property type="match status" value="1"/>
</dbReference>
<gene>
    <name evidence="9" type="ORF">G4Y79_20430</name>
</gene>
<evidence type="ECO:0000256" key="1">
    <source>
        <dbReference type="ARBA" id="ARBA00001462"/>
    </source>
</evidence>
<organism evidence="9 10">
    <name type="scientific">Phototrophicus methaneseepsis</name>
    <dbReference type="NCBI Taxonomy" id="2710758"/>
    <lineage>
        <taxon>Bacteria</taxon>
        <taxon>Bacillati</taxon>
        <taxon>Chloroflexota</taxon>
        <taxon>Candidatus Thermofontia</taxon>
        <taxon>Phototrophicales</taxon>
        <taxon>Phototrophicaceae</taxon>
        <taxon>Phototrophicus</taxon>
    </lineage>
</organism>
<evidence type="ECO:0000256" key="4">
    <source>
        <dbReference type="ARBA" id="ARBA00012670"/>
    </source>
</evidence>
<comment type="similarity">
    <text evidence="2">Belongs to the glycosyl hydrolase 51 family.</text>
</comment>
<keyword evidence="7" id="KW-0326">Glycosidase</keyword>
<dbReference type="KEGG" id="pmet:G4Y79_20430"/>
<keyword evidence="10" id="KW-1185">Reference proteome</keyword>
<dbReference type="SMART" id="SM00813">
    <property type="entry name" value="Alpha-L-AF_C"/>
    <property type="match status" value="1"/>
</dbReference>
<dbReference type="SUPFAM" id="SSF51011">
    <property type="entry name" value="Glycosyl hydrolase domain"/>
    <property type="match status" value="1"/>
</dbReference>
<protein>
    <recommendedName>
        <fullName evidence="4">non-reducing end alpha-L-arabinofuranosidase</fullName>
        <ecNumber evidence="4">3.2.1.55</ecNumber>
    </recommendedName>
</protein>
<proteinExistence type="inferred from homology"/>
<dbReference type="Pfam" id="PF22848">
    <property type="entry name" value="ASD1_dom"/>
    <property type="match status" value="1"/>
</dbReference>
<comment type="subunit">
    <text evidence="3">Homohexamer; trimer of dimers.</text>
</comment>
<dbReference type="SUPFAM" id="SSF51445">
    <property type="entry name" value="(Trans)glycosidases"/>
    <property type="match status" value="1"/>
</dbReference>
<dbReference type="GO" id="GO:0046373">
    <property type="term" value="P:L-arabinose metabolic process"/>
    <property type="evidence" value="ECO:0007669"/>
    <property type="project" value="InterPro"/>
</dbReference>
<dbReference type="EMBL" id="CP062983">
    <property type="protein sequence ID" value="QPC82030.1"/>
    <property type="molecule type" value="Genomic_DNA"/>
</dbReference>
<dbReference type="GO" id="GO:0046556">
    <property type="term" value="F:alpha-L-arabinofuranosidase activity"/>
    <property type="evidence" value="ECO:0007669"/>
    <property type="project" value="UniProtKB-EC"/>
</dbReference>
<dbReference type="GO" id="GO:0000272">
    <property type="term" value="P:polysaccharide catabolic process"/>
    <property type="evidence" value="ECO:0007669"/>
    <property type="project" value="TreeGrafter"/>
</dbReference>
<evidence type="ECO:0000256" key="5">
    <source>
        <dbReference type="ARBA" id="ARBA00022801"/>
    </source>
</evidence>
<reference evidence="9 10" key="1">
    <citation type="submission" date="2020-02" db="EMBL/GenBank/DDBJ databases">
        <authorList>
            <person name="Zheng R.K."/>
            <person name="Sun C.M."/>
        </authorList>
    </citation>
    <scope>NUCLEOTIDE SEQUENCE [LARGE SCALE GENOMIC DNA]</scope>
    <source>
        <strain evidence="10">rifampicinis</strain>
    </source>
</reference>
<evidence type="ECO:0000256" key="3">
    <source>
        <dbReference type="ARBA" id="ARBA00011165"/>
    </source>
</evidence>
<dbReference type="RefSeq" id="WP_195170100.1">
    <property type="nucleotide sequence ID" value="NZ_CP062983.1"/>
</dbReference>
<evidence type="ECO:0000313" key="9">
    <source>
        <dbReference type="EMBL" id="QPC82030.1"/>
    </source>
</evidence>
<evidence type="ECO:0000259" key="8">
    <source>
        <dbReference type="SMART" id="SM00813"/>
    </source>
</evidence>
<keyword evidence="6" id="KW-0119">Carbohydrate metabolism</keyword>
<keyword evidence="5" id="KW-0378">Hydrolase</keyword>
<dbReference type="InterPro" id="IPR013780">
    <property type="entry name" value="Glyco_hydro_b"/>
</dbReference>